<dbReference type="Gene3D" id="2.60.40.760">
    <property type="entry name" value="Expansin, cellulose-binding-like domain"/>
    <property type="match status" value="1"/>
</dbReference>
<sequence length="261" mass="28542">MALFPQLLLFFLSALPYQHLARGDTCRDCFIQSRAAYYPDSDTQGTESGACEYGTFGATLNGGDVSAASKLYRNGVGCGACYQVVFNTNDLGASGDTDFILSQHAFARMGQNADAGTSLLALGFIGIEYQSSAVTLEYNQEPGLKHYCHFRVSCSYTNRNIAFKIDQSSNYPYYFAFQIWYLQGNKDIIAVQLCETEKLTCKLLERSHGAVWAVASPPSGTLSVRMLLSGSDDGDESWVVPPNNIPQNWTSGVIYDSGIQV</sequence>
<evidence type="ECO:0000256" key="1">
    <source>
        <dbReference type="ARBA" id="ARBA00004613"/>
    </source>
</evidence>
<feature type="domain" description="Expansin-like EG45" evidence="4">
    <location>
        <begin position="48"/>
        <end position="130"/>
    </location>
</feature>
<keyword evidence="3" id="KW-0732">Signal</keyword>
<gene>
    <name evidence="6" type="ORF">ZIOFF_039822</name>
</gene>
<dbReference type="SUPFAM" id="SSF49590">
    <property type="entry name" value="PHL pollen allergen"/>
    <property type="match status" value="1"/>
</dbReference>
<dbReference type="EMBL" id="JACMSC010000011">
    <property type="protein sequence ID" value="KAG6500008.1"/>
    <property type="molecule type" value="Genomic_DNA"/>
</dbReference>
<protein>
    <recommendedName>
        <fullName evidence="8">Expansin-like B1</fullName>
    </recommendedName>
</protein>
<feature type="signal peptide" evidence="3">
    <location>
        <begin position="1"/>
        <end position="23"/>
    </location>
</feature>
<dbReference type="Pfam" id="PF01357">
    <property type="entry name" value="Expansin_C"/>
    <property type="match status" value="1"/>
</dbReference>
<keyword evidence="2" id="KW-0964">Secreted</keyword>
<evidence type="ECO:0000259" key="5">
    <source>
        <dbReference type="PROSITE" id="PS50843"/>
    </source>
</evidence>
<proteinExistence type="predicted"/>
<comment type="subcellular location">
    <subcellularLocation>
        <location evidence="1">Secreted</location>
    </subcellularLocation>
</comment>
<dbReference type="PROSITE" id="PS50843">
    <property type="entry name" value="EXPANSIN_CBD"/>
    <property type="match status" value="1"/>
</dbReference>
<dbReference type="InterPro" id="IPR036908">
    <property type="entry name" value="RlpA-like_sf"/>
</dbReference>
<evidence type="ECO:0000256" key="2">
    <source>
        <dbReference type="ARBA" id="ARBA00022525"/>
    </source>
</evidence>
<organism evidence="6 7">
    <name type="scientific">Zingiber officinale</name>
    <name type="common">Ginger</name>
    <name type="synonym">Amomum zingiber</name>
    <dbReference type="NCBI Taxonomy" id="94328"/>
    <lineage>
        <taxon>Eukaryota</taxon>
        <taxon>Viridiplantae</taxon>
        <taxon>Streptophyta</taxon>
        <taxon>Embryophyta</taxon>
        <taxon>Tracheophyta</taxon>
        <taxon>Spermatophyta</taxon>
        <taxon>Magnoliopsida</taxon>
        <taxon>Liliopsida</taxon>
        <taxon>Zingiberales</taxon>
        <taxon>Zingiberaceae</taxon>
        <taxon>Zingiber</taxon>
    </lineage>
</organism>
<feature type="domain" description="Expansin-like CBD" evidence="5">
    <location>
        <begin position="173"/>
        <end position="257"/>
    </location>
</feature>
<name>A0A8J5GCX1_ZINOF</name>
<dbReference type="InterPro" id="IPR007112">
    <property type="entry name" value="Expansin/allergen_DPBB_dom"/>
</dbReference>
<evidence type="ECO:0000313" key="6">
    <source>
        <dbReference type="EMBL" id="KAG6500008.1"/>
    </source>
</evidence>
<dbReference type="GO" id="GO:0005576">
    <property type="term" value="C:extracellular region"/>
    <property type="evidence" value="ECO:0007669"/>
    <property type="project" value="UniProtKB-SubCell"/>
</dbReference>
<reference evidence="6 7" key="1">
    <citation type="submission" date="2020-08" db="EMBL/GenBank/DDBJ databases">
        <title>Plant Genome Project.</title>
        <authorList>
            <person name="Zhang R.-G."/>
        </authorList>
    </citation>
    <scope>NUCLEOTIDE SEQUENCE [LARGE SCALE GENOMIC DNA]</scope>
    <source>
        <tissue evidence="6">Rhizome</tissue>
    </source>
</reference>
<dbReference type="InterPro" id="IPR007117">
    <property type="entry name" value="Expansin_CBD"/>
</dbReference>
<dbReference type="InterPro" id="IPR036749">
    <property type="entry name" value="Expansin_CBD_sf"/>
</dbReference>
<dbReference type="Gene3D" id="2.40.40.10">
    <property type="entry name" value="RlpA-like domain"/>
    <property type="match status" value="1"/>
</dbReference>
<dbReference type="Proteomes" id="UP000734854">
    <property type="component" value="Unassembled WGS sequence"/>
</dbReference>
<dbReference type="PANTHER" id="PTHR31692:SF92">
    <property type="entry name" value="EXPANSIN-LIKE B1"/>
    <property type="match status" value="1"/>
</dbReference>
<feature type="chain" id="PRO_5035177327" description="Expansin-like B1" evidence="3">
    <location>
        <begin position="24"/>
        <end position="261"/>
    </location>
</feature>
<evidence type="ECO:0000256" key="3">
    <source>
        <dbReference type="SAM" id="SignalP"/>
    </source>
</evidence>
<evidence type="ECO:0000259" key="4">
    <source>
        <dbReference type="PROSITE" id="PS50842"/>
    </source>
</evidence>
<dbReference type="AlphaFoldDB" id="A0A8J5GCX1"/>
<dbReference type="PROSITE" id="PS50842">
    <property type="entry name" value="EXPANSIN_EG45"/>
    <property type="match status" value="1"/>
</dbReference>
<accession>A0A8J5GCX1</accession>
<dbReference type="PANTHER" id="PTHR31692">
    <property type="entry name" value="EXPANSIN-B3"/>
    <property type="match status" value="1"/>
</dbReference>
<dbReference type="SUPFAM" id="SSF50685">
    <property type="entry name" value="Barwin-like endoglucanases"/>
    <property type="match status" value="1"/>
</dbReference>
<keyword evidence="7" id="KW-1185">Reference proteome</keyword>
<evidence type="ECO:0008006" key="8">
    <source>
        <dbReference type="Google" id="ProtNLM"/>
    </source>
</evidence>
<evidence type="ECO:0000313" key="7">
    <source>
        <dbReference type="Proteomes" id="UP000734854"/>
    </source>
</evidence>
<comment type="caution">
    <text evidence="6">The sequence shown here is derived from an EMBL/GenBank/DDBJ whole genome shotgun (WGS) entry which is preliminary data.</text>
</comment>